<dbReference type="Gene3D" id="4.10.240.10">
    <property type="entry name" value="Zn(2)-C6 fungal-type DNA-binding domain"/>
    <property type="match status" value="1"/>
</dbReference>
<dbReference type="PROSITE" id="PS50048">
    <property type="entry name" value="ZN2_CY6_FUNGAL_2"/>
    <property type="match status" value="1"/>
</dbReference>
<feature type="compositionally biased region" description="Basic and acidic residues" evidence="6">
    <location>
        <begin position="30"/>
        <end position="56"/>
    </location>
</feature>
<evidence type="ECO:0000259" key="7">
    <source>
        <dbReference type="PROSITE" id="PS50048"/>
    </source>
</evidence>
<sequence length="237" mass="25963">MVTFPTDNESYSPGNANGKRPSSSLVDAMGESKRTKPGTDENIDRQSPTSDREEPKLKSMIVLRACVSCRRLKMKCVIPELGPPCKRCVAANRECILFQKPNRDERSKKHKLLSHSLKQTEKTLDTLLKSMGYPRMMSGMVESMSHSPSSQAAQLETHALIATLSPSPRTTYLPSSSPSTSASPKLRSLPDNSPDSLALLVEASLANQRAQLILSSFSPHQDQENDEGVNLLDVSPV</sequence>
<dbReference type="GO" id="GO:0000981">
    <property type="term" value="F:DNA-binding transcription factor activity, RNA polymerase II-specific"/>
    <property type="evidence" value="ECO:0007669"/>
    <property type="project" value="InterPro"/>
</dbReference>
<dbReference type="SUPFAM" id="SSF57701">
    <property type="entry name" value="Zn2/Cys6 DNA-binding domain"/>
    <property type="match status" value="1"/>
</dbReference>
<dbReference type="InParanoid" id="A0A1B7MYS2"/>
<protein>
    <recommendedName>
        <fullName evidence="7">Zn(2)-C6 fungal-type domain-containing protein</fullName>
    </recommendedName>
</protein>
<reference evidence="8 9" key="1">
    <citation type="submission" date="2016-06" db="EMBL/GenBank/DDBJ databases">
        <title>Comparative genomics of the ectomycorrhizal sister species Rhizopogon vinicolor and Rhizopogon vesiculosus (Basidiomycota: Boletales) reveals a divergence of the mating type B locus.</title>
        <authorList>
            <consortium name="DOE Joint Genome Institute"/>
            <person name="Mujic A.B."/>
            <person name="Kuo A."/>
            <person name="Tritt A."/>
            <person name="Lipzen A."/>
            <person name="Chen C."/>
            <person name="Johnson J."/>
            <person name="Sharma A."/>
            <person name="Barry K."/>
            <person name="Grigoriev I.V."/>
            <person name="Spatafora J.W."/>
        </authorList>
    </citation>
    <scope>NUCLEOTIDE SEQUENCE [LARGE SCALE GENOMIC DNA]</scope>
    <source>
        <strain evidence="8 9">AM-OR11-026</strain>
    </source>
</reference>
<dbReference type="CDD" id="cd00067">
    <property type="entry name" value="GAL4"/>
    <property type="match status" value="1"/>
</dbReference>
<evidence type="ECO:0000256" key="3">
    <source>
        <dbReference type="ARBA" id="ARBA00023125"/>
    </source>
</evidence>
<dbReference type="PROSITE" id="PS00463">
    <property type="entry name" value="ZN2_CY6_FUNGAL_1"/>
    <property type="match status" value="1"/>
</dbReference>
<accession>A0A1B7MYS2</accession>
<evidence type="ECO:0000256" key="1">
    <source>
        <dbReference type="ARBA" id="ARBA00004123"/>
    </source>
</evidence>
<proteinExistence type="predicted"/>
<dbReference type="STRING" id="1314800.A0A1B7MYS2"/>
<evidence type="ECO:0000256" key="5">
    <source>
        <dbReference type="ARBA" id="ARBA00023242"/>
    </source>
</evidence>
<dbReference type="OrthoDB" id="2692752at2759"/>
<dbReference type="InterPro" id="IPR001138">
    <property type="entry name" value="Zn2Cys6_DnaBD"/>
</dbReference>
<dbReference type="PANTHER" id="PTHR31845:SF19">
    <property type="entry name" value="TRANSCRIPTION FACTOR DOMAIN-CONTAINING PROTEIN"/>
    <property type="match status" value="1"/>
</dbReference>
<dbReference type="InterPro" id="IPR036864">
    <property type="entry name" value="Zn2-C6_fun-type_DNA-bd_sf"/>
</dbReference>
<feature type="region of interest" description="Disordered" evidence="6">
    <location>
        <begin position="1"/>
        <end position="56"/>
    </location>
</feature>
<dbReference type="PANTHER" id="PTHR31845">
    <property type="entry name" value="FINGER DOMAIN PROTEIN, PUTATIVE-RELATED"/>
    <property type="match status" value="1"/>
</dbReference>
<dbReference type="GO" id="GO:0000976">
    <property type="term" value="F:transcription cis-regulatory region binding"/>
    <property type="evidence" value="ECO:0007669"/>
    <property type="project" value="TreeGrafter"/>
</dbReference>
<feature type="compositionally biased region" description="Polar residues" evidence="6">
    <location>
        <begin position="1"/>
        <end position="25"/>
    </location>
</feature>
<dbReference type="EMBL" id="KV448333">
    <property type="protein sequence ID" value="OAX37750.1"/>
    <property type="molecule type" value="Genomic_DNA"/>
</dbReference>
<dbReference type="Pfam" id="PF00172">
    <property type="entry name" value="Zn_clus"/>
    <property type="match status" value="1"/>
</dbReference>
<feature type="region of interest" description="Disordered" evidence="6">
    <location>
        <begin position="216"/>
        <end position="237"/>
    </location>
</feature>
<keyword evidence="9" id="KW-1185">Reference proteome</keyword>
<evidence type="ECO:0000313" key="9">
    <source>
        <dbReference type="Proteomes" id="UP000092154"/>
    </source>
</evidence>
<name>A0A1B7MYS2_9AGAM</name>
<feature type="domain" description="Zn(2)-C6 fungal-type" evidence="7">
    <location>
        <begin position="65"/>
        <end position="97"/>
    </location>
</feature>
<feature type="compositionally biased region" description="Low complexity" evidence="6">
    <location>
        <begin position="166"/>
        <end position="187"/>
    </location>
</feature>
<keyword evidence="2" id="KW-0805">Transcription regulation</keyword>
<dbReference type="GO" id="GO:0008270">
    <property type="term" value="F:zinc ion binding"/>
    <property type="evidence" value="ECO:0007669"/>
    <property type="project" value="InterPro"/>
</dbReference>
<evidence type="ECO:0000256" key="6">
    <source>
        <dbReference type="SAM" id="MobiDB-lite"/>
    </source>
</evidence>
<organism evidence="8 9">
    <name type="scientific">Rhizopogon vinicolor AM-OR11-026</name>
    <dbReference type="NCBI Taxonomy" id="1314800"/>
    <lineage>
        <taxon>Eukaryota</taxon>
        <taxon>Fungi</taxon>
        <taxon>Dikarya</taxon>
        <taxon>Basidiomycota</taxon>
        <taxon>Agaricomycotina</taxon>
        <taxon>Agaricomycetes</taxon>
        <taxon>Agaricomycetidae</taxon>
        <taxon>Boletales</taxon>
        <taxon>Suillineae</taxon>
        <taxon>Rhizopogonaceae</taxon>
        <taxon>Rhizopogon</taxon>
    </lineage>
</organism>
<dbReference type="GO" id="GO:0005634">
    <property type="term" value="C:nucleus"/>
    <property type="evidence" value="ECO:0007669"/>
    <property type="project" value="UniProtKB-SubCell"/>
</dbReference>
<keyword evidence="4" id="KW-0804">Transcription</keyword>
<evidence type="ECO:0000313" key="8">
    <source>
        <dbReference type="EMBL" id="OAX37750.1"/>
    </source>
</evidence>
<evidence type="ECO:0000256" key="4">
    <source>
        <dbReference type="ARBA" id="ARBA00023163"/>
    </source>
</evidence>
<keyword evidence="3" id="KW-0238">DNA-binding</keyword>
<keyword evidence="5" id="KW-0539">Nucleus</keyword>
<dbReference type="AlphaFoldDB" id="A0A1B7MYS2"/>
<dbReference type="InterPro" id="IPR051089">
    <property type="entry name" value="prtT"/>
</dbReference>
<comment type="subcellular location">
    <subcellularLocation>
        <location evidence="1">Nucleus</location>
    </subcellularLocation>
</comment>
<feature type="region of interest" description="Disordered" evidence="6">
    <location>
        <begin position="166"/>
        <end position="190"/>
    </location>
</feature>
<gene>
    <name evidence="8" type="ORF">K503DRAFT_214089</name>
</gene>
<dbReference type="Proteomes" id="UP000092154">
    <property type="component" value="Unassembled WGS sequence"/>
</dbReference>
<evidence type="ECO:0000256" key="2">
    <source>
        <dbReference type="ARBA" id="ARBA00023015"/>
    </source>
</evidence>
<dbReference type="SMART" id="SM00066">
    <property type="entry name" value="GAL4"/>
    <property type="match status" value="1"/>
</dbReference>